<evidence type="ECO:0000256" key="3">
    <source>
        <dbReference type="ARBA" id="ARBA00008766"/>
    </source>
</evidence>
<dbReference type="EMBL" id="FWYF01000005">
    <property type="protein sequence ID" value="SMD38684.1"/>
    <property type="molecule type" value="Genomic_DNA"/>
</dbReference>
<evidence type="ECO:0000256" key="4">
    <source>
        <dbReference type="ARBA" id="ARBA00012574"/>
    </source>
</evidence>
<keyword evidence="8" id="KW-0482">Metalloprotease</keyword>
<evidence type="ECO:0000256" key="5">
    <source>
        <dbReference type="ARBA" id="ARBA00022670"/>
    </source>
</evidence>
<dbReference type="GO" id="GO:0006508">
    <property type="term" value="P:proteolysis"/>
    <property type="evidence" value="ECO:0007669"/>
    <property type="project" value="UniProtKB-KW"/>
</dbReference>
<dbReference type="InterPro" id="IPR007865">
    <property type="entry name" value="Aminopep_P_N"/>
</dbReference>
<feature type="domain" description="Aminopeptidase P N-terminal" evidence="10">
    <location>
        <begin position="6"/>
        <end position="142"/>
    </location>
</feature>
<proteinExistence type="inferred from homology"/>
<keyword evidence="11" id="KW-0031">Aminopeptidase</keyword>
<keyword evidence="12" id="KW-1185">Reference proteome</keyword>
<dbReference type="Pfam" id="PF00557">
    <property type="entry name" value="Peptidase_M24"/>
    <property type="match status" value="1"/>
</dbReference>
<dbReference type="InterPro" id="IPR052433">
    <property type="entry name" value="X-Pro_dipept-like"/>
</dbReference>
<gene>
    <name evidence="11" type="ORF">SAMN04488029_3849</name>
</gene>
<evidence type="ECO:0000313" key="11">
    <source>
        <dbReference type="EMBL" id="SMD38684.1"/>
    </source>
</evidence>
<dbReference type="InterPro" id="IPR000994">
    <property type="entry name" value="Pept_M24"/>
</dbReference>
<evidence type="ECO:0000259" key="10">
    <source>
        <dbReference type="SMART" id="SM01011"/>
    </source>
</evidence>
<dbReference type="GO" id="GO:0070006">
    <property type="term" value="F:metalloaminopeptidase activity"/>
    <property type="evidence" value="ECO:0007669"/>
    <property type="project" value="InterPro"/>
</dbReference>
<reference evidence="11 12" key="1">
    <citation type="submission" date="2017-04" db="EMBL/GenBank/DDBJ databases">
        <authorList>
            <person name="Afonso C.L."/>
            <person name="Miller P.J."/>
            <person name="Scott M.A."/>
            <person name="Spackman E."/>
            <person name="Goraichik I."/>
            <person name="Dimitrov K.M."/>
            <person name="Suarez D.L."/>
            <person name="Swayne D.E."/>
        </authorList>
    </citation>
    <scope>NUCLEOTIDE SEQUENCE [LARGE SCALE GENOMIC DNA]</scope>
    <source>
        <strain evidence="11 12">DSM 26133</strain>
    </source>
</reference>
<dbReference type="SUPFAM" id="SSF53092">
    <property type="entry name" value="Creatinase/prolidase N-terminal domain"/>
    <property type="match status" value="1"/>
</dbReference>
<dbReference type="InterPro" id="IPR036005">
    <property type="entry name" value="Creatinase/aminopeptidase-like"/>
</dbReference>
<dbReference type="PANTHER" id="PTHR43226:SF4">
    <property type="entry name" value="XAA-PRO AMINOPEPTIDASE 3"/>
    <property type="match status" value="1"/>
</dbReference>
<keyword evidence="6" id="KW-0479">Metal-binding</keyword>
<evidence type="ECO:0000256" key="1">
    <source>
        <dbReference type="ARBA" id="ARBA00001424"/>
    </source>
</evidence>
<dbReference type="PRINTS" id="PR00599">
    <property type="entry name" value="MAPEPTIDASE"/>
</dbReference>
<dbReference type="InterPro" id="IPR001131">
    <property type="entry name" value="Peptidase_M24B_aminopep-P_CS"/>
</dbReference>
<keyword evidence="7" id="KW-0378">Hydrolase</keyword>
<dbReference type="InterPro" id="IPR029149">
    <property type="entry name" value="Creatin/AminoP/Spt16_N"/>
</dbReference>
<dbReference type="Pfam" id="PF05195">
    <property type="entry name" value="AMP_N"/>
    <property type="match status" value="1"/>
</dbReference>
<dbReference type="Gene3D" id="3.40.350.10">
    <property type="entry name" value="Creatinase/prolidase N-terminal domain"/>
    <property type="match status" value="1"/>
</dbReference>
<dbReference type="OrthoDB" id="9806388at2"/>
<evidence type="ECO:0000256" key="9">
    <source>
        <dbReference type="ARBA" id="ARBA00023211"/>
    </source>
</evidence>
<dbReference type="RefSeq" id="WP_084374475.1">
    <property type="nucleotide sequence ID" value="NZ_FWYF01000005.1"/>
</dbReference>
<keyword evidence="9" id="KW-0464">Manganese</keyword>
<evidence type="ECO:0000256" key="8">
    <source>
        <dbReference type="ARBA" id="ARBA00023049"/>
    </source>
</evidence>
<dbReference type="PANTHER" id="PTHR43226">
    <property type="entry name" value="XAA-PRO AMINOPEPTIDASE 3"/>
    <property type="match status" value="1"/>
</dbReference>
<dbReference type="Proteomes" id="UP000192472">
    <property type="component" value="Unassembled WGS sequence"/>
</dbReference>
<evidence type="ECO:0000256" key="7">
    <source>
        <dbReference type="ARBA" id="ARBA00022801"/>
    </source>
</evidence>
<sequence>MKYLPIEQELFISNRAKFCKKLKTNSVAIFNSSDIMPTSADGTLPFKQDANIFYLSGIDQEESILLLAPDFPDERFREILFLRETNEEIAVWEGHKYTKEEAENTSGVSTVKWLDEFESVLNTVLAETEHIYLDSNEHIRNGSSVETRSDRFVKWCQKHYPLHEYQRIAPLIYDLRCIKEQREIELIQHACDITEIGFRRILEFTKPGVWEYELEAEFSYEFLRNRATRFAYDPIVASGGNSCVLHYIENSQQCKDGDIILFDIGAEYANYNADMTRVIPANGRFTKRQRQIYDAVLRVKNEATELLTPGNTIPEYHKAVGEIMERELLALGLISKMDIDKQDPNWPAYKKYFMHGTSHHLGLNVHDVASLYKKFEAGMVFTVEPGIYIPEENIGIRLEDNVAITKNGHINLMKNIPIHAEEIESLMNA</sequence>
<dbReference type="SUPFAM" id="SSF55920">
    <property type="entry name" value="Creatinase/aminopeptidase"/>
    <property type="match status" value="1"/>
</dbReference>
<dbReference type="AlphaFoldDB" id="A0A1W2GQ39"/>
<dbReference type="Gene3D" id="3.90.230.10">
    <property type="entry name" value="Creatinase/methionine aminopeptidase superfamily"/>
    <property type="match status" value="1"/>
</dbReference>
<dbReference type="EC" id="3.4.11.9" evidence="4"/>
<name>A0A1W2GQ39_REIFA</name>
<dbReference type="GO" id="GO:0030145">
    <property type="term" value="F:manganese ion binding"/>
    <property type="evidence" value="ECO:0007669"/>
    <property type="project" value="InterPro"/>
</dbReference>
<evidence type="ECO:0000256" key="2">
    <source>
        <dbReference type="ARBA" id="ARBA00001936"/>
    </source>
</evidence>
<keyword evidence="5" id="KW-0645">Protease</keyword>
<dbReference type="STRING" id="692418.SAMN04488029_3849"/>
<organism evidence="11 12">
    <name type="scientific">Reichenbachiella faecimaris</name>
    <dbReference type="NCBI Taxonomy" id="692418"/>
    <lineage>
        <taxon>Bacteria</taxon>
        <taxon>Pseudomonadati</taxon>
        <taxon>Bacteroidota</taxon>
        <taxon>Cytophagia</taxon>
        <taxon>Cytophagales</taxon>
        <taxon>Reichenbachiellaceae</taxon>
        <taxon>Reichenbachiella</taxon>
    </lineage>
</organism>
<dbReference type="PROSITE" id="PS00491">
    <property type="entry name" value="PROLINE_PEPTIDASE"/>
    <property type="match status" value="1"/>
</dbReference>
<comment type="cofactor">
    <cofactor evidence="2">
        <name>Mn(2+)</name>
        <dbReference type="ChEBI" id="CHEBI:29035"/>
    </cofactor>
</comment>
<protein>
    <recommendedName>
        <fullName evidence="4">Xaa-Pro aminopeptidase</fullName>
        <ecNumber evidence="4">3.4.11.9</ecNumber>
    </recommendedName>
</protein>
<accession>A0A1W2GQ39</accession>
<comment type="similarity">
    <text evidence="3">Belongs to the peptidase M24B family.</text>
</comment>
<evidence type="ECO:0000313" key="12">
    <source>
        <dbReference type="Proteomes" id="UP000192472"/>
    </source>
</evidence>
<dbReference type="InterPro" id="IPR001714">
    <property type="entry name" value="Pept_M24_MAP"/>
</dbReference>
<dbReference type="CDD" id="cd01087">
    <property type="entry name" value="Prolidase"/>
    <property type="match status" value="1"/>
</dbReference>
<evidence type="ECO:0000256" key="6">
    <source>
        <dbReference type="ARBA" id="ARBA00022723"/>
    </source>
</evidence>
<dbReference type="SMART" id="SM01011">
    <property type="entry name" value="AMP_N"/>
    <property type="match status" value="1"/>
</dbReference>
<comment type="catalytic activity">
    <reaction evidence="1">
        <text>Release of any N-terminal amino acid, including proline, that is linked to proline, even from a dipeptide or tripeptide.</text>
        <dbReference type="EC" id="3.4.11.9"/>
    </reaction>
</comment>